<reference evidence="2 3" key="1">
    <citation type="submission" date="2019-05" db="EMBL/GenBank/DDBJ databases">
        <title>Another draft genome of Portunus trituberculatus and its Hox gene families provides insights of decapod evolution.</title>
        <authorList>
            <person name="Jeong J.-H."/>
            <person name="Song I."/>
            <person name="Kim S."/>
            <person name="Choi T."/>
            <person name="Kim D."/>
            <person name="Ryu S."/>
            <person name="Kim W."/>
        </authorList>
    </citation>
    <scope>NUCLEOTIDE SEQUENCE [LARGE SCALE GENOMIC DNA]</scope>
    <source>
        <tissue evidence="2">Muscle</tissue>
    </source>
</reference>
<dbReference type="EMBL" id="VSRR010067995">
    <property type="protein sequence ID" value="MPC85312.1"/>
    <property type="molecule type" value="Genomic_DNA"/>
</dbReference>
<evidence type="ECO:0000313" key="2">
    <source>
        <dbReference type="EMBL" id="MPC85312.1"/>
    </source>
</evidence>
<comment type="caution">
    <text evidence="2">The sequence shown here is derived from an EMBL/GenBank/DDBJ whole genome shotgun (WGS) entry which is preliminary data.</text>
</comment>
<gene>
    <name evidence="2" type="ORF">E2C01_080081</name>
</gene>
<keyword evidence="3" id="KW-1185">Reference proteome</keyword>
<evidence type="ECO:0000256" key="1">
    <source>
        <dbReference type="SAM" id="MobiDB-lite"/>
    </source>
</evidence>
<feature type="region of interest" description="Disordered" evidence="1">
    <location>
        <begin position="1"/>
        <end position="24"/>
    </location>
</feature>
<dbReference type="AlphaFoldDB" id="A0A5B7INC2"/>
<dbReference type="Proteomes" id="UP000324222">
    <property type="component" value="Unassembled WGS sequence"/>
</dbReference>
<proteinExistence type="predicted"/>
<sequence>MEERRKGEKGGVSSLSFSSTPPLYEGRKATKTTLSHMGHAFLHSFDVNLTYCLQINSSQSGLR</sequence>
<evidence type="ECO:0000313" key="3">
    <source>
        <dbReference type="Proteomes" id="UP000324222"/>
    </source>
</evidence>
<protein>
    <submittedName>
        <fullName evidence="2">Uncharacterized protein</fullName>
    </submittedName>
</protein>
<organism evidence="2 3">
    <name type="scientific">Portunus trituberculatus</name>
    <name type="common">Swimming crab</name>
    <name type="synonym">Neptunus trituberculatus</name>
    <dbReference type="NCBI Taxonomy" id="210409"/>
    <lineage>
        <taxon>Eukaryota</taxon>
        <taxon>Metazoa</taxon>
        <taxon>Ecdysozoa</taxon>
        <taxon>Arthropoda</taxon>
        <taxon>Crustacea</taxon>
        <taxon>Multicrustacea</taxon>
        <taxon>Malacostraca</taxon>
        <taxon>Eumalacostraca</taxon>
        <taxon>Eucarida</taxon>
        <taxon>Decapoda</taxon>
        <taxon>Pleocyemata</taxon>
        <taxon>Brachyura</taxon>
        <taxon>Eubrachyura</taxon>
        <taxon>Portunoidea</taxon>
        <taxon>Portunidae</taxon>
        <taxon>Portuninae</taxon>
        <taxon>Portunus</taxon>
    </lineage>
</organism>
<name>A0A5B7INC2_PORTR</name>
<accession>A0A5B7INC2</accession>